<dbReference type="PANTHER" id="PTHR19876:SF2">
    <property type="entry name" value="COATOMER SUBUNIT BETA"/>
    <property type="match status" value="1"/>
</dbReference>
<evidence type="ECO:0000256" key="4">
    <source>
        <dbReference type="ARBA" id="ARBA00022490"/>
    </source>
</evidence>
<feature type="repeat" description="WD" evidence="14">
    <location>
        <begin position="196"/>
        <end position="222"/>
    </location>
</feature>
<keyword evidence="7 13" id="KW-0931">ER-Golgi transport</keyword>
<dbReference type="GeneID" id="19894065"/>
<name>M7NRH8_PNEMU</name>
<feature type="domain" description="COPA/B second beta-propeller" evidence="15">
    <location>
        <begin position="318"/>
        <end position="577"/>
    </location>
</feature>
<dbReference type="InterPro" id="IPR020472">
    <property type="entry name" value="WD40_PAC1"/>
</dbReference>
<evidence type="ECO:0000256" key="1">
    <source>
        <dbReference type="ARBA" id="ARBA00004347"/>
    </source>
</evidence>
<keyword evidence="4 13" id="KW-0963">Cytoplasm</keyword>
<dbReference type="STRING" id="1069680.M7NRH8"/>
<reference evidence="18" key="1">
    <citation type="journal article" date="2016" name="Nat. Commun.">
        <title>Genome analysis of three Pneumocystis species reveals adaptation mechanisms to life exclusively in mammalian hosts.</title>
        <authorList>
            <person name="Ma L."/>
            <person name="Chen Z."/>
            <person name="Huang D.W."/>
            <person name="Kutty G."/>
            <person name="Ishihara M."/>
            <person name="Wang H."/>
            <person name="Abouelleil A."/>
            <person name="Bishop L."/>
            <person name="Davey E."/>
            <person name="Deng R."/>
            <person name="Deng X."/>
            <person name="Fan L."/>
            <person name="Fantoni G."/>
            <person name="Fitzgerald M."/>
            <person name="Gogineni E."/>
            <person name="Goldberg J.M."/>
            <person name="Handley G."/>
            <person name="Hu X."/>
            <person name="Huber C."/>
            <person name="Jiao X."/>
            <person name="Jones K."/>
            <person name="Levin J.Z."/>
            <person name="Liu Y."/>
            <person name="Macdonald P."/>
            <person name="Melnikov A."/>
            <person name="Raley C."/>
            <person name="Sassi M."/>
            <person name="Sherman B.T."/>
            <person name="Song X."/>
            <person name="Sykes S."/>
            <person name="Tran B."/>
            <person name="Walsh L."/>
            <person name="Xia Y."/>
            <person name="Yang J."/>
            <person name="Young S."/>
            <person name="Zeng Q."/>
            <person name="Zheng X."/>
            <person name="Stephens R."/>
            <person name="Nusbaum C."/>
            <person name="Birren B.W."/>
            <person name="Azadi P."/>
            <person name="Lempicki R.A."/>
            <person name="Cuomo C.A."/>
            <person name="Kovacs J.A."/>
        </authorList>
    </citation>
    <scope>NUCLEOTIDE SEQUENCE [LARGE SCALE GENOMIC DNA]</scope>
    <source>
        <strain evidence="18">B123</strain>
    </source>
</reference>
<feature type="domain" description="COPA/B TPR" evidence="16">
    <location>
        <begin position="594"/>
        <end position="774"/>
    </location>
</feature>
<dbReference type="GO" id="GO:0006888">
    <property type="term" value="P:endoplasmic reticulum to Golgi vesicle-mediated transport"/>
    <property type="evidence" value="ECO:0007669"/>
    <property type="project" value="EnsemblFungi"/>
</dbReference>
<evidence type="ECO:0000256" key="2">
    <source>
        <dbReference type="ARBA" id="ARBA00010844"/>
    </source>
</evidence>
<evidence type="ECO:0000313" key="17">
    <source>
        <dbReference type="EMBL" id="EMR11338.1"/>
    </source>
</evidence>
<evidence type="ECO:0000256" key="11">
    <source>
        <dbReference type="ARBA" id="ARBA00023329"/>
    </source>
</evidence>
<comment type="function">
    <text evidence="12 13">The coatomer is a cytosolic protein complex that binds to dilysine motifs and reversibly associates with Golgi non-clathrin-coated vesicles, which further mediate biosynthetic protein transport from the ER, via the Golgi up to the trans Golgi network. Coatomer complex is required for budding from Golgi membranes, and is essential for the retrograde Golgi-to-ER transport of dilysine-tagged proteins.</text>
</comment>
<evidence type="ECO:0000256" key="3">
    <source>
        <dbReference type="ARBA" id="ARBA00022448"/>
    </source>
</evidence>
<evidence type="ECO:0000256" key="6">
    <source>
        <dbReference type="ARBA" id="ARBA00022737"/>
    </source>
</evidence>
<dbReference type="InterPro" id="IPR015943">
    <property type="entry name" value="WD40/YVTN_repeat-like_dom_sf"/>
</dbReference>
<dbReference type="PROSITE" id="PS50082">
    <property type="entry name" value="WD_REPEATS_2"/>
    <property type="match status" value="5"/>
</dbReference>
<dbReference type="Pfam" id="PF04053">
    <property type="entry name" value="B-prop_COPA_B_2nd"/>
    <property type="match status" value="1"/>
</dbReference>
<dbReference type="Pfam" id="PF00400">
    <property type="entry name" value="WD40"/>
    <property type="match status" value="6"/>
</dbReference>
<dbReference type="GO" id="GO:0000139">
    <property type="term" value="C:Golgi membrane"/>
    <property type="evidence" value="ECO:0007669"/>
    <property type="project" value="UniProtKB-SubCell"/>
</dbReference>
<evidence type="ECO:0000256" key="10">
    <source>
        <dbReference type="ARBA" id="ARBA00023136"/>
    </source>
</evidence>
<dbReference type="Gene3D" id="2.130.10.10">
    <property type="entry name" value="YVTN repeat-like/Quinoprotein amine dehydrogenase"/>
    <property type="match status" value="1"/>
</dbReference>
<dbReference type="GO" id="GO:0006890">
    <property type="term" value="P:retrograde vesicle-mediated transport, Golgi to endoplasmic reticulum"/>
    <property type="evidence" value="ECO:0007669"/>
    <property type="project" value="EnsemblFungi"/>
</dbReference>
<evidence type="ECO:0000256" key="7">
    <source>
        <dbReference type="ARBA" id="ARBA00022892"/>
    </source>
</evidence>
<dbReference type="FunFam" id="1.25.40.470:FF:000001">
    <property type="entry name" value="Coatomer subunit beta"/>
    <property type="match status" value="1"/>
</dbReference>
<dbReference type="InterPro" id="IPR016453">
    <property type="entry name" value="COPB2"/>
</dbReference>
<dbReference type="PROSITE" id="PS50294">
    <property type="entry name" value="WD_REPEATS_REGION"/>
    <property type="match status" value="3"/>
</dbReference>
<proteinExistence type="inferred from homology"/>
<evidence type="ECO:0000313" key="18">
    <source>
        <dbReference type="Proteomes" id="UP000011958"/>
    </source>
</evidence>
<dbReference type="GO" id="GO:0032511">
    <property type="term" value="P:late endosome to vacuole transport via multivesicular body sorting pathway"/>
    <property type="evidence" value="ECO:0007669"/>
    <property type="project" value="EnsemblFungi"/>
</dbReference>
<dbReference type="SMART" id="SM00320">
    <property type="entry name" value="WD40"/>
    <property type="match status" value="6"/>
</dbReference>
<dbReference type="InterPro" id="IPR001680">
    <property type="entry name" value="WD40_rpt"/>
</dbReference>
<dbReference type="SUPFAM" id="SSF50978">
    <property type="entry name" value="WD40 repeat-like"/>
    <property type="match status" value="1"/>
</dbReference>
<dbReference type="Proteomes" id="UP000011958">
    <property type="component" value="Unassembled WGS sequence"/>
</dbReference>
<keyword evidence="18" id="KW-1185">Reference proteome</keyword>
<dbReference type="PANTHER" id="PTHR19876">
    <property type="entry name" value="COATOMER"/>
    <property type="match status" value="1"/>
</dbReference>
<dbReference type="OMA" id="YVDYYPQ"/>
<gene>
    <name evidence="17" type="ORF">PNEG_00367</name>
</gene>
<evidence type="ECO:0000256" key="5">
    <source>
        <dbReference type="ARBA" id="ARBA00022574"/>
    </source>
</evidence>
<keyword evidence="9 13" id="KW-0333">Golgi apparatus</keyword>
<dbReference type="EMBL" id="AFWA02000001">
    <property type="protein sequence ID" value="EMR11338.1"/>
    <property type="molecule type" value="Genomic_DNA"/>
</dbReference>
<accession>M7NRH8</accession>
<evidence type="ECO:0000256" key="14">
    <source>
        <dbReference type="PROSITE-ProRule" id="PRU00221"/>
    </source>
</evidence>
<dbReference type="HOGENOM" id="CLU_005507_1_0_1"/>
<comment type="subcellular location">
    <subcellularLocation>
        <location evidence="1 13">Cytoplasmic vesicle</location>
        <location evidence="1 13">COPI-coated vesicle membrane</location>
        <topology evidence="1 13">Peripheral membrane protein</topology>
        <orientation evidence="1 13">Cytoplasmic side</orientation>
    </subcellularLocation>
    <subcellularLocation>
        <location evidence="13">Golgi apparatus membrane</location>
        <topology evidence="13">Peripheral membrane protein</topology>
        <orientation evidence="13">Cytoplasmic side</orientation>
    </subcellularLocation>
    <text evidence="13">The coatomer is cytoplasmic or polymerized on the cytoplasmic side of the Golgi, as well as on the vesicles/buds originating from it.</text>
</comment>
<dbReference type="Gene3D" id="1.25.40.470">
    <property type="match status" value="1"/>
</dbReference>
<protein>
    <recommendedName>
        <fullName evidence="13">Coatomer subunit beta'</fullName>
    </recommendedName>
</protein>
<keyword evidence="10 13" id="KW-0472">Membrane</keyword>
<comment type="subunit">
    <text evidence="13">Oligomeric complex that consists of at least the alpha, beta, beta', gamma, delta, epsilon and zeta subunits.</text>
</comment>
<dbReference type="PIRSF" id="PIRSF005567">
    <property type="entry name" value="Coatomer_beta'_subunit"/>
    <property type="match status" value="1"/>
</dbReference>
<dbReference type="RefSeq" id="XP_007872240.1">
    <property type="nucleotide sequence ID" value="XM_007874049.1"/>
</dbReference>
<dbReference type="GO" id="GO:0043130">
    <property type="term" value="F:ubiquitin binding"/>
    <property type="evidence" value="ECO:0007669"/>
    <property type="project" value="EnsemblFungi"/>
</dbReference>
<evidence type="ECO:0000256" key="13">
    <source>
        <dbReference type="PIRNR" id="PIRNR005567"/>
    </source>
</evidence>
<evidence type="ECO:0000256" key="12">
    <source>
        <dbReference type="ARBA" id="ARBA00025536"/>
    </source>
</evidence>
<dbReference type="InterPro" id="IPR006692">
    <property type="entry name" value="Beta-prop_COPA/B_2nd"/>
</dbReference>
<evidence type="ECO:0000259" key="16">
    <source>
        <dbReference type="Pfam" id="PF23953"/>
    </source>
</evidence>
<dbReference type="eggNOG" id="KOG0276">
    <property type="taxonomic scope" value="Eukaryota"/>
</dbReference>
<sequence length="885" mass="101166">MMLLLEKVMLEHCERVKSIDFHPSETWIIASLYNGKVVIWNYETSVSIRTFEVSSVPIRAVKFISRKNWFVCGADDFLLRVYNYNTLEKINQIEAHNDYIRCIAVHPTQSFLLTGGDDMLIRLWDWENSWKCLRVFEGHGHYVMALAINPRDTNTFVSCNLDRTVKVWSLGSSSSNYTLCAGERGINYVEYYHAGDKPFLITASDDSLIKIWDYQTKSCVQTLEGHSENVSFACFYPELPIIISGSEDGSIKVWNSNTYKLEQTFNYGLERAWCIGYLKGNNTVAIGYDEGILVLKIGREQPAVSMDSTGKIIWAKYNDIHSSVIKPANDNEDVKDGVNLALSVRDMGSCEIYPQSLQHSPNGRFVVVCGDGEYIIYTALAWRNKAFGSALDFAWAFDSNGYAIRESSTSIRIYKNFKERTTPFSCEFIADGIFGGQLLGIKGHGFLAFYDWETYTFIRKIDVSPNEVYWSESGTLLTIACDDIFYLLKFNHDIYITAIENGSVHPDDGVEDAFEVITNVSECIKSGKWAGDCFIYSNSMNRVNYLVGNQVYTISHFDTCVYVLGYIPRDGKLYFVDKDIHIIPYELSLSVVEYQTLVLRGDIDGASELLKNIPQNQMTKIARFLDGQGYKDLAMNITTDLEQRFDLAIQLRRLNIAVEVAQKMNLESKWKILGDVSLLNWDLCLSEECYIKANDLENLLLLYSSTGNIEKMKMLAKNALDSGKNNIAFTCLLQIQDVDGCTDIFLNTKRFPEACLFARTYAPSQIERVLKQWKEYLEQKERHKLVDLLVTSTEDISFFPDLEKTLDLEKEFRRINLERNNFNNYDSINNFDYKKDSNDSQDSGLIDNISHSTTISILSDDMNRKIDITKNELIDNDLDSKNIDE</sequence>
<dbReference type="Pfam" id="PF23953">
    <property type="entry name" value="TPR_COPA_B"/>
    <property type="match status" value="1"/>
</dbReference>
<dbReference type="FunFam" id="2.130.10.10:FF:000016">
    <property type="entry name" value="Coatomer alpha subunit, putative"/>
    <property type="match status" value="1"/>
</dbReference>
<evidence type="ECO:0000259" key="15">
    <source>
        <dbReference type="Pfam" id="PF04053"/>
    </source>
</evidence>
<comment type="caution">
    <text evidence="17">The sequence shown here is derived from an EMBL/GenBank/DDBJ whole genome shotgun (WGS) entry which is preliminary data.</text>
</comment>
<feature type="repeat" description="WD" evidence="14">
    <location>
        <begin position="136"/>
        <end position="178"/>
    </location>
</feature>
<keyword evidence="8 13" id="KW-0653">Protein transport</keyword>
<feature type="repeat" description="WD" evidence="14">
    <location>
        <begin position="9"/>
        <end position="50"/>
    </location>
</feature>
<dbReference type="GO" id="GO:0006891">
    <property type="term" value="P:intra-Golgi vesicle-mediated transport"/>
    <property type="evidence" value="ECO:0007669"/>
    <property type="project" value="TreeGrafter"/>
</dbReference>
<keyword evidence="5 14" id="KW-0853">WD repeat</keyword>
<dbReference type="GO" id="GO:0030126">
    <property type="term" value="C:COPI vesicle coat"/>
    <property type="evidence" value="ECO:0007669"/>
    <property type="project" value="EnsemblFungi"/>
</dbReference>
<dbReference type="CDD" id="cd22947">
    <property type="entry name" value="Coatomer_WDAD_beta-like"/>
    <property type="match status" value="1"/>
</dbReference>
<keyword evidence="3 13" id="KW-0813">Transport</keyword>
<comment type="similarity">
    <text evidence="2 13">Belongs to the WD repeat COPB2 family.</text>
</comment>
<evidence type="ECO:0000256" key="8">
    <source>
        <dbReference type="ARBA" id="ARBA00022927"/>
    </source>
</evidence>
<feature type="repeat" description="WD" evidence="14">
    <location>
        <begin position="223"/>
        <end position="264"/>
    </location>
</feature>
<organism evidence="17 18">
    <name type="scientific">Pneumocystis murina (strain B123)</name>
    <name type="common">Mouse pneumocystis pneumonia agent</name>
    <name type="synonym">Pneumocystis carinii f. sp. muris</name>
    <dbReference type="NCBI Taxonomy" id="1069680"/>
    <lineage>
        <taxon>Eukaryota</taxon>
        <taxon>Fungi</taxon>
        <taxon>Dikarya</taxon>
        <taxon>Ascomycota</taxon>
        <taxon>Taphrinomycotina</taxon>
        <taxon>Pneumocystomycetes</taxon>
        <taxon>Pneumocystaceae</taxon>
        <taxon>Pneumocystis</taxon>
    </lineage>
</organism>
<keyword evidence="6" id="KW-0677">Repeat</keyword>
<dbReference type="VEuPathDB" id="FungiDB:PNEG_00367"/>
<dbReference type="GO" id="GO:0005198">
    <property type="term" value="F:structural molecule activity"/>
    <property type="evidence" value="ECO:0007669"/>
    <property type="project" value="UniProtKB-UniRule"/>
</dbReference>
<dbReference type="AlphaFoldDB" id="M7NRH8"/>
<dbReference type="GO" id="GO:0006886">
    <property type="term" value="P:intracellular protein transport"/>
    <property type="evidence" value="ECO:0007669"/>
    <property type="project" value="UniProtKB-UniRule"/>
</dbReference>
<dbReference type="PRINTS" id="PR00320">
    <property type="entry name" value="GPROTEINBRPT"/>
</dbReference>
<dbReference type="OrthoDB" id="10261470at2759"/>
<dbReference type="InterPro" id="IPR056176">
    <property type="entry name" value="TPR_COPA_B"/>
</dbReference>
<keyword evidence="11 13" id="KW-0968">Cytoplasmic vesicle</keyword>
<dbReference type="CDD" id="cd00200">
    <property type="entry name" value="WD40"/>
    <property type="match status" value="1"/>
</dbReference>
<dbReference type="GO" id="GO:0008298">
    <property type="term" value="P:intracellular mRNA localization"/>
    <property type="evidence" value="ECO:0007669"/>
    <property type="project" value="EnsemblFungi"/>
</dbReference>
<dbReference type="SUPFAM" id="SSF82171">
    <property type="entry name" value="DPP6 N-terminal domain-like"/>
    <property type="match status" value="1"/>
</dbReference>
<evidence type="ECO:0000256" key="9">
    <source>
        <dbReference type="ARBA" id="ARBA00023034"/>
    </source>
</evidence>
<dbReference type="InterPro" id="IPR036322">
    <property type="entry name" value="WD40_repeat_dom_sf"/>
</dbReference>
<feature type="repeat" description="WD" evidence="14">
    <location>
        <begin position="93"/>
        <end position="125"/>
    </location>
</feature>
<dbReference type="InterPro" id="IPR050844">
    <property type="entry name" value="Coatomer_complex_subunit"/>
</dbReference>